<dbReference type="AlphaFoldDB" id="A0A1B0GKV8"/>
<evidence type="ECO:0000313" key="2">
    <source>
        <dbReference type="EnsemblMetazoa" id="LLOJ009701-PA"/>
    </source>
</evidence>
<evidence type="ECO:0000313" key="3">
    <source>
        <dbReference type="Proteomes" id="UP000092461"/>
    </source>
</evidence>
<dbReference type="VEuPathDB" id="VectorBase:LLOJ009701"/>
<sequence>MSIKRDPLCSFNSFIASSIELIASGLFNLSRFFILFISALMKLYISRTFENILRRRFWYLMDGIRLDLLQFRLLSFSSIFPANSCFPFSSKRPSLQKKKTSLNHRYVNIIHRIGCYQLLSSLNEFLGPVYRNNKHDRNETHSICSLSKFSI</sequence>
<protein>
    <submittedName>
        <fullName evidence="2">Uncharacterized protein</fullName>
    </submittedName>
</protein>
<dbReference type="EnsemblMetazoa" id="LLOJ009701-RA">
    <property type="protein sequence ID" value="LLOJ009701-PA"/>
    <property type="gene ID" value="LLOJ009701"/>
</dbReference>
<keyword evidence="1" id="KW-0472">Membrane</keyword>
<reference evidence="2" key="1">
    <citation type="submission" date="2020-05" db="UniProtKB">
        <authorList>
            <consortium name="EnsemblMetazoa"/>
        </authorList>
    </citation>
    <scope>IDENTIFICATION</scope>
    <source>
        <strain evidence="2">Jacobina</strain>
    </source>
</reference>
<keyword evidence="1" id="KW-0812">Transmembrane</keyword>
<dbReference type="EMBL" id="AJWK01033779">
    <property type="status" value="NOT_ANNOTATED_CDS"/>
    <property type="molecule type" value="Genomic_DNA"/>
</dbReference>
<evidence type="ECO:0000256" key="1">
    <source>
        <dbReference type="SAM" id="Phobius"/>
    </source>
</evidence>
<dbReference type="Proteomes" id="UP000092461">
    <property type="component" value="Unassembled WGS sequence"/>
</dbReference>
<keyword evidence="1" id="KW-1133">Transmembrane helix</keyword>
<name>A0A1B0GKV8_LUTLO</name>
<organism evidence="2 3">
    <name type="scientific">Lutzomyia longipalpis</name>
    <name type="common">Sand fly</name>
    <dbReference type="NCBI Taxonomy" id="7200"/>
    <lineage>
        <taxon>Eukaryota</taxon>
        <taxon>Metazoa</taxon>
        <taxon>Ecdysozoa</taxon>
        <taxon>Arthropoda</taxon>
        <taxon>Hexapoda</taxon>
        <taxon>Insecta</taxon>
        <taxon>Pterygota</taxon>
        <taxon>Neoptera</taxon>
        <taxon>Endopterygota</taxon>
        <taxon>Diptera</taxon>
        <taxon>Nematocera</taxon>
        <taxon>Psychodoidea</taxon>
        <taxon>Psychodidae</taxon>
        <taxon>Lutzomyia</taxon>
        <taxon>Lutzomyia</taxon>
    </lineage>
</organism>
<feature type="transmembrane region" description="Helical" evidence="1">
    <location>
        <begin position="21"/>
        <end position="45"/>
    </location>
</feature>
<proteinExistence type="predicted"/>
<keyword evidence="3" id="KW-1185">Reference proteome</keyword>
<accession>A0A1B0GKV8</accession>